<dbReference type="Gene3D" id="3.30.70.270">
    <property type="match status" value="1"/>
</dbReference>
<evidence type="ECO:0000313" key="3">
    <source>
        <dbReference type="Proteomes" id="UP000664277"/>
    </source>
</evidence>
<dbReference type="PANTHER" id="PTHR45138">
    <property type="entry name" value="REGULATORY COMPONENTS OF SENSORY TRANSDUCTION SYSTEM"/>
    <property type="match status" value="1"/>
</dbReference>
<name>A0A8J7TKR8_9BACT</name>
<dbReference type="GO" id="GO:0052621">
    <property type="term" value="F:diguanylate cyclase activity"/>
    <property type="evidence" value="ECO:0007669"/>
    <property type="project" value="TreeGrafter"/>
</dbReference>
<accession>A0A8J7TKR8</accession>
<reference evidence="2" key="1">
    <citation type="submission" date="2021-02" db="EMBL/GenBank/DDBJ databases">
        <title>Genome-Resolved Metagenomics of a Microbial Community Performing Photosynthetic Biological Nutrient Removal.</title>
        <authorList>
            <person name="Mcdaniel E.A."/>
        </authorList>
    </citation>
    <scope>NUCLEOTIDE SEQUENCE</scope>
    <source>
        <strain evidence="2">UWPOB_OBS1</strain>
    </source>
</reference>
<dbReference type="InterPro" id="IPR029787">
    <property type="entry name" value="Nucleotide_cyclase"/>
</dbReference>
<dbReference type="PROSITE" id="PS50887">
    <property type="entry name" value="GGDEF"/>
    <property type="match status" value="1"/>
</dbReference>
<dbReference type="CDD" id="cd01949">
    <property type="entry name" value="GGDEF"/>
    <property type="match status" value="1"/>
</dbReference>
<sequence length="224" mass="25758">MSDKKFDIDEGWSSAKENKFTKMVNETRTDREKFKADKVRKTSEIEVNKQLSDEELSELEKSSMLDPLTGLLNFKAFFKKLDYELRRAKRYKRPLSLMLVQLDNLEGSKRQYGAMIEEELLKSATQTLKACIRDIDFPGRGDGPYLLVVFPETYSSKAMVVAERMRERLTTHNISKDLRHLRVTASIGVVSFPTHARDEHDLFALALEYANHAQSQGGDRVYNG</sequence>
<dbReference type="InterPro" id="IPR000160">
    <property type="entry name" value="GGDEF_dom"/>
</dbReference>
<dbReference type="NCBIfam" id="TIGR00254">
    <property type="entry name" value="GGDEF"/>
    <property type="match status" value="1"/>
</dbReference>
<dbReference type="InterPro" id="IPR043128">
    <property type="entry name" value="Rev_trsase/Diguanyl_cyclase"/>
</dbReference>
<dbReference type="InterPro" id="IPR050469">
    <property type="entry name" value="Diguanylate_Cyclase"/>
</dbReference>
<evidence type="ECO:0000313" key="2">
    <source>
        <dbReference type="EMBL" id="MBN8659799.1"/>
    </source>
</evidence>
<evidence type="ECO:0000259" key="1">
    <source>
        <dbReference type="PROSITE" id="PS50887"/>
    </source>
</evidence>
<dbReference type="AlphaFoldDB" id="A0A8J7TKR8"/>
<comment type="caution">
    <text evidence="2">The sequence shown here is derived from an EMBL/GenBank/DDBJ whole genome shotgun (WGS) entry which is preliminary data.</text>
</comment>
<protein>
    <submittedName>
        <fullName evidence="2">GGDEF domain-containing protein</fullName>
    </submittedName>
</protein>
<dbReference type="PANTHER" id="PTHR45138:SF9">
    <property type="entry name" value="DIGUANYLATE CYCLASE DGCM-RELATED"/>
    <property type="match status" value="1"/>
</dbReference>
<gene>
    <name evidence="2" type="ORF">J0M35_05515</name>
</gene>
<feature type="domain" description="GGDEF" evidence="1">
    <location>
        <begin position="93"/>
        <end position="224"/>
    </location>
</feature>
<dbReference type="Proteomes" id="UP000664277">
    <property type="component" value="Unassembled WGS sequence"/>
</dbReference>
<dbReference type="SUPFAM" id="SSF55073">
    <property type="entry name" value="Nucleotide cyclase"/>
    <property type="match status" value="1"/>
</dbReference>
<organism evidence="2 3">
    <name type="scientific">Candidatus Obscuribacter phosphatis</name>
    <dbReference type="NCBI Taxonomy" id="1906157"/>
    <lineage>
        <taxon>Bacteria</taxon>
        <taxon>Bacillati</taxon>
        <taxon>Candidatus Melainabacteria</taxon>
        <taxon>Candidatus Obscuribacterales</taxon>
        <taxon>Candidatus Obscuribacteraceae</taxon>
        <taxon>Candidatus Obscuribacter</taxon>
    </lineage>
</organism>
<dbReference type="Pfam" id="PF00990">
    <property type="entry name" value="GGDEF"/>
    <property type="match status" value="1"/>
</dbReference>
<proteinExistence type="predicted"/>
<dbReference type="EMBL" id="JAFLCK010000005">
    <property type="protein sequence ID" value="MBN8659799.1"/>
    <property type="molecule type" value="Genomic_DNA"/>
</dbReference>
<dbReference type="SMART" id="SM00267">
    <property type="entry name" value="GGDEF"/>
    <property type="match status" value="1"/>
</dbReference>